<evidence type="ECO:0000256" key="11">
    <source>
        <dbReference type="ARBA" id="ARBA00022989"/>
    </source>
</evidence>
<gene>
    <name evidence="17" type="ORF">C7451_101122</name>
</gene>
<evidence type="ECO:0000256" key="4">
    <source>
        <dbReference type="ARBA" id="ARBA00022448"/>
    </source>
</evidence>
<dbReference type="Pfam" id="PF00482">
    <property type="entry name" value="T2SSF"/>
    <property type="match status" value="2"/>
</dbReference>
<evidence type="ECO:0000256" key="1">
    <source>
        <dbReference type="ARBA" id="ARBA00002684"/>
    </source>
</evidence>
<evidence type="ECO:0000259" key="16">
    <source>
        <dbReference type="Pfam" id="PF00482"/>
    </source>
</evidence>
<evidence type="ECO:0000256" key="15">
    <source>
        <dbReference type="SAM" id="Phobius"/>
    </source>
</evidence>
<keyword evidence="18" id="KW-1185">Reference proteome</keyword>
<feature type="transmembrane region" description="Helical" evidence="15">
    <location>
        <begin position="369"/>
        <end position="394"/>
    </location>
</feature>
<dbReference type="GO" id="GO:0015627">
    <property type="term" value="C:type II protein secretion system complex"/>
    <property type="evidence" value="ECO:0007669"/>
    <property type="project" value="InterPro"/>
</dbReference>
<dbReference type="OrthoDB" id="9805682at2"/>
<keyword evidence="8" id="KW-0479">Metal-binding</keyword>
<evidence type="ECO:0000256" key="6">
    <source>
        <dbReference type="ARBA" id="ARBA00022519"/>
    </source>
</evidence>
<keyword evidence="7 14" id="KW-0812">Transmembrane</keyword>
<keyword evidence="5" id="KW-1003">Cell membrane</keyword>
<evidence type="ECO:0000256" key="14">
    <source>
        <dbReference type="RuleBase" id="RU003923"/>
    </source>
</evidence>
<dbReference type="InterPro" id="IPR042094">
    <property type="entry name" value="T2SS_GspF_sf"/>
</dbReference>
<evidence type="ECO:0000313" key="18">
    <source>
        <dbReference type="Proteomes" id="UP000248014"/>
    </source>
</evidence>
<dbReference type="NCBIfam" id="TIGR02120">
    <property type="entry name" value="GspF"/>
    <property type="match status" value="1"/>
</dbReference>
<dbReference type="EMBL" id="QJJM01000001">
    <property type="protein sequence ID" value="PXW79060.1"/>
    <property type="molecule type" value="Genomic_DNA"/>
</dbReference>
<evidence type="ECO:0000256" key="13">
    <source>
        <dbReference type="ARBA" id="ARBA00030750"/>
    </source>
</evidence>
<sequence length="402" mass="43772">MADFAYRVIDAAGREREGRISAASDAQARAALIRKSFHIVAVSPAPPRKPLLSRDATARLSPKQLTLFTRQMSSLMSVSPLEEALRTISRQTEKANARAVLINVHAGVMEGQSLAEAMAREPRSFPPLYRAMISAGESSGSLPVITERLAMLLEQQAEVRGKLISALAYPIILTLVALGVVAGLMISVVPRVVEQFDNAQTQLPLITRIVIGISAFLANWWWAIVVALLLAGFAFWRAMKVPAFKYRVDTLLLKLPFIGRLIRDMNAARLARTLATMVQSRLPLLEGMKLTTRTVRNSVLREALEQAVEAIRSGGSLSAALRNAGTFPPLLVYLVASGESAGQLDIMLERAADYLEREFRNFTTTAMALLEPAIIVVMGGAVALIILSILLPILQLQNLTGL</sequence>
<evidence type="ECO:0000256" key="8">
    <source>
        <dbReference type="ARBA" id="ARBA00022723"/>
    </source>
</evidence>
<keyword evidence="4 14" id="KW-0813">Transport</keyword>
<feature type="transmembrane region" description="Helical" evidence="15">
    <location>
        <begin position="209"/>
        <end position="236"/>
    </location>
</feature>
<organism evidence="17 18">
    <name type="scientific">Blastomonas natatoria</name>
    <dbReference type="NCBI Taxonomy" id="34015"/>
    <lineage>
        <taxon>Bacteria</taxon>
        <taxon>Pseudomonadati</taxon>
        <taxon>Pseudomonadota</taxon>
        <taxon>Alphaproteobacteria</taxon>
        <taxon>Sphingomonadales</taxon>
        <taxon>Sphingomonadaceae</taxon>
        <taxon>Blastomonas</taxon>
    </lineage>
</organism>
<dbReference type="Proteomes" id="UP000248014">
    <property type="component" value="Unassembled WGS sequence"/>
</dbReference>
<dbReference type="PANTHER" id="PTHR30012">
    <property type="entry name" value="GENERAL SECRETION PATHWAY PROTEIN"/>
    <property type="match status" value="1"/>
</dbReference>
<dbReference type="GO" id="GO:0015628">
    <property type="term" value="P:protein secretion by the type II secretion system"/>
    <property type="evidence" value="ECO:0007669"/>
    <property type="project" value="InterPro"/>
</dbReference>
<evidence type="ECO:0000256" key="3">
    <source>
        <dbReference type="ARBA" id="ARBA00005745"/>
    </source>
</evidence>
<protein>
    <recommendedName>
        <fullName evidence="13">General secretion pathway protein F</fullName>
    </recommendedName>
</protein>
<evidence type="ECO:0000256" key="12">
    <source>
        <dbReference type="ARBA" id="ARBA00023136"/>
    </source>
</evidence>
<dbReference type="GO" id="GO:0046872">
    <property type="term" value="F:metal ion binding"/>
    <property type="evidence" value="ECO:0007669"/>
    <property type="project" value="UniProtKB-KW"/>
</dbReference>
<evidence type="ECO:0000256" key="9">
    <source>
        <dbReference type="ARBA" id="ARBA00022837"/>
    </source>
</evidence>
<feature type="domain" description="Type II secretion system protein GspF" evidence="16">
    <location>
        <begin position="68"/>
        <end position="190"/>
    </location>
</feature>
<dbReference type="Gene3D" id="1.20.81.30">
    <property type="entry name" value="Type II secretion system (T2SS), domain F"/>
    <property type="match status" value="2"/>
</dbReference>
<comment type="subcellular location">
    <subcellularLocation>
        <location evidence="2 14">Cell inner membrane</location>
        <topology evidence="2 14">Multi-pass membrane protein</topology>
    </subcellularLocation>
</comment>
<feature type="domain" description="Type II secretion system protein GspF" evidence="16">
    <location>
        <begin position="271"/>
        <end position="392"/>
    </location>
</feature>
<dbReference type="PROSITE" id="PS00874">
    <property type="entry name" value="T2SP_F"/>
    <property type="match status" value="1"/>
</dbReference>
<dbReference type="InterPro" id="IPR018076">
    <property type="entry name" value="T2SS_GspF_dom"/>
</dbReference>
<reference evidence="17 18" key="1">
    <citation type="submission" date="2018-05" db="EMBL/GenBank/DDBJ databases">
        <title>Genomic Encyclopedia of Type Strains, Phase IV (KMG-IV): sequencing the most valuable type-strain genomes for metagenomic binning, comparative biology and taxonomic classification.</title>
        <authorList>
            <person name="Goeker M."/>
        </authorList>
    </citation>
    <scope>NUCLEOTIDE SEQUENCE [LARGE SCALE GENOMIC DNA]</scope>
    <source>
        <strain evidence="17 18">DSM 3183</strain>
    </source>
</reference>
<accession>A0A2V3VBW0</accession>
<dbReference type="FunFam" id="1.20.81.30:FF:000001">
    <property type="entry name" value="Type II secretion system protein F"/>
    <property type="match status" value="2"/>
</dbReference>
<evidence type="ECO:0000256" key="2">
    <source>
        <dbReference type="ARBA" id="ARBA00004429"/>
    </source>
</evidence>
<keyword evidence="10" id="KW-0653">Protein transport</keyword>
<name>A0A2V3VBW0_9SPHN</name>
<keyword evidence="11 15" id="KW-1133">Transmembrane helix</keyword>
<comment type="similarity">
    <text evidence="3 14">Belongs to the GSP F family.</text>
</comment>
<dbReference type="PRINTS" id="PR00812">
    <property type="entry name" value="BCTERIALGSPF"/>
</dbReference>
<proteinExistence type="inferred from homology"/>
<dbReference type="PANTHER" id="PTHR30012:SF0">
    <property type="entry name" value="TYPE II SECRETION SYSTEM PROTEIN F-RELATED"/>
    <property type="match status" value="1"/>
</dbReference>
<keyword evidence="6" id="KW-0997">Cell inner membrane</keyword>
<dbReference type="GO" id="GO:0005886">
    <property type="term" value="C:plasma membrane"/>
    <property type="evidence" value="ECO:0007669"/>
    <property type="project" value="UniProtKB-SubCell"/>
</dbReference>
<comment type="function">
    <text evidence="1">Component of the type II secretion system inner membrane complex required for the energy-dependent secretion of extracellular factors such as proteases and toxins from the periplasm.</text>
</comment>
<dbReference type="InterPro" id="IPR003004">
    <property type="entry name" value="GspF/PilC"/>
</dbReference>
<keyword evidence="9" id="KW-0106">Calcium</keyword>
<evidence type="ECO:0000256" key="5">
    <source>
        <dbReference type="ARBA" id="ARBA00022475"/>
    </source>
</evidence>
<dbReference type="InterPro" id="IPR001992">
    <property type="entry name" value="T2SS_GspF/T4SS_PilC_CS"/>
</dbReference>
<keyword evidence="12 15" id="KW-0472">Membrane</keyword>
<dbReference type="AlphaFoldDB" id="A0A2V3VBW0"/>
<feature type="transmembrane region" description="Helical" evidence="15">
    <location>
        <begin position="166"/>
        <end position="189"/>
    </location>
</feature>
<evidence type="ECO:0000256" key="10">
    <source>
        <dbReference type="ARBA" id="ARBA00022927"/>
    </source>
</evidence>
<dbReference type="RefSeq" id="WP_110297044.1">
    <property type="nucleotide sequence ID" value="NZ_QJJM01000001.1"/>
</dbReference>
<dbReference type="InterPro" id="IPR011850">
    <property type="entry name" value="T2SS_GspF"/>
</dbReference>
<comment type="caution">
    <text evidence="17">The sequence shown here is derived from an EMBL/GenBank/DDBJ whole genome shotgun (WGS) entry which is preliminary data.</text>
</comment>
<evidence type="ECO:0000313" key="17">
    <source>
        <dbReference type="EMBL" id="PXW79060.1"/>
    </source>
</evidence>
<evidence type="ECO:0000256" key="7">
    <source>
        <dbReference type="ARBA" id="ARBA00022692"/>
    </source>
</evidence>